<proteinExistence type="predicted"/>
<protein>
    <submittedName>
        <fullName evidence="1">Uncharacterized protein</fullName>
    </submittedName>
</protein>
<dbReference type="Proteomes" id="UP000006138">
    <property type="component" value="Chromosome"/>
</dbReference>
<dbReference type="AlphaFoldDB" id="A0A9R0U5V8"/>
<evidence type="ECO:0000313" key="1">
    <source>
        <dbReference type="EMBL" id="AEK38936.1"/>
    </source>
</evidence>
<dbReference type="RefSeq" id="WP_014466553.1">
    <property type="nucleotide sequence ID" value="NC_017186.1"/>
</dbReference>
<gene>
    <name evidence="1" type="ordered locus">RAM_02220</name>
</gene>
<dbReference type="KEGG" id="amn:RAM_02220"/>
<sequence>MDPTRPELAAEVLGWFGDTATAAELAVTVLDAEKHAVAALERCGYALQESSVFQSYMSRLLVDLPGSRRE</sequence>
<organism evidence="1 2">
    <name type="scientific">Amycolatopsis mediterranei (strain S699)</name>
    <name type="common">Nocardia mediterranei</name>
    <dbReference type="NCBI Taxonomy" id="713604"/>
    <lineage>
        <taxon>Bacteria</taxon>
        <taxon>Bacillati</taxon>
        <taxon>Actinomycetota</taxon>
        <taxon>Actinomycetes</taxon>
        <taxon>Pseudonocardiales</taxon>
        <taxon>Pseudonocardiaceae</taxon>
        <taxon>Amycolatopsis</taxon>
    </lineage>
</organism>
<evidence type="ECO:0000313" key="2">
    <source>
        <dbReference type="Proteomes" id="UP000006138"/>
    </source>
</evidence>
<accession>A0A9R0U5V8</accession>
<name>A0A9R0U5V8_AMYMS</name>
<keyword evidence="2" id="KW-1185">Reference proteome</keyword>
<dbReference type="GeneID" id="92868232"/>
<reference evidence="1 2" key="1">
    <citation type="journal article" date="2011" name="J. Bacteriol.">
        <title>Whole genome sequence of the rifamycin B-producing strain Amycolatopsis mediterranei S699.</title>
        <authorList>
            <person name="Verma M."/>
            <person name="Kaur J."/>
            <person name="Kumar M."/>
            <person name="Kumari K."/>
            <person name="Saxena A."/>
            <person name="Anand S."/>
            <person name="Nigam A."/>
            <person name="Ravi V."/>
            <person name="Raghuvanshi S."/>
            <person name="Khurana P."/>
            <person name="Tyagi A.K."/>
            <person name="Khurana J.P."/>
            <person name="Lal R."/>
        </authorList>
    </citation>
    <scope>NUCLEOTIDE SEQUENCE [LARGE SCALE GENOMIC DNA]</scope>
    <source>
        <strain evidence="1 2">S699</strain>
    </source>
</reference>
<dbReference type="EMBL" id="CP002896">
    <property type="protein sequence ID" value="AEK38936.1"/>
    <property type="molecule type" value="Genomic_DNA"/>
</dbReference>